<dbReference type="GO" id="GO:0003960">
    <property type="term" value="F:quinone reductase (NADPH) activity"/>
    <property type="evidence" value="ECO:0007669"/>
    <property type="project" value="TreeGrafter"/>
</dbReference>
<dbReference type="AlphaFoldDB" id="A0A1B2EY35"/>
<dbReference type="SUPFAM" id="SSF51735">
    <property type="entry name" value="NAD(P)-binding Rossmann-fold domains"/>
    <property type="match status" value="1"/>
</dbReference>
<dbReference type="InterPro" id="IPR011032">
    <property type="entry name" value="GroES-like_sf"/>
</dbReference>
<dbReference type="PROSITE" id="PS01162">
    <property type="entry name" value="QOR_ZETA_CRYSTAL"/>
    <property type="match status" value="1"/>
</dbReference>
<dbReference type="FunFam" id="3.90.180.10:FF:000016">
    <property type="entry name" value="Quinone oxidoreductase"/>
    <property type="match status" value="1"/>
</dbReference>
<dbReference type="GO" id="GO:0005829">
    <property type="term" value="C:cytosol"/>
    <property type="evidence" value="ECO:0007669"/>
    <property type="project" value="TreeGrafter"/>
</dbReference>
<dbReference type="InterPro" id="IPR036291">
    <property type="entry name" value="NAD(P)-bd_dom_sf"/>
</dbReference>
<evidence type="ECO:0000259" key="7">
    <source>
        <dbReference type="SMART" id="SM00829"/>
    </source>
</evidence>
<evidence type="ECO:0000256" key="6">
    <source>
        <dbReference type="ARBA" id="ARBA00022990"/>
    </source>
</evidence>
<dbReference type="InterPro" id="IPR020843">
    <property type="entry name" value="ER"/>
</dbReference>
<dbReference type="Pfam" id="PF08240">
    <property type="entry name" value="ADH_N"/>
    <property type="match status" value="1"/>
</dbReference>
<evidence type="ECO:0000313" key="8">
    <source>
        <dbReference type="EMBL" id="ANY84853.1"/>
    </source>
</evidence>
<keyword evidence="8" id="KW-0614">Plasmid</keyword>
<dbReference type="Gene3D" id="3.90.180.10">
    <property type="entry name" value="Medium-chain alcohol dehydrogenases, catalytic domain"/>
    <property type="match status" value="1"/>
</dbReference>
<organism evidence="8">
    <name type="scientific">Microvirga ossetica</name>
    <dbReference type="NCBI Taxonomy" id="1882682"/>
    <lineage>
        <taxon>Bacteria</taxon>
        <taxon>Pseudomonadati</taxon>
        <taxon>Pseudomonadota</taxon>
        <taxon>Alphaproteobacteria</taxon>
        <taxon>Hyphomicrobiales</taxon>
        <taxon>Methylobacteriaceae</taxon>
        <taxon>Microvirga</taxon>
    </lineage>
</organism>
<dbReference type="GO" id="GO:0070402">
    <property type="term" value="F:NADPH binding"/>
    <property type="evidence" value="ECO:0007669"/>
    <property type="project" value="TreeGrafter"/>
</dbReference>
<evidence type="ECO:0000256" key="3">
    <source>
        <dbReference type="ARBA" id="ARBA00022490"/>
    </source>
</evidence>
<name>A0A1B2EY35_9HYPH</name>
<dbReference type="SMART" id="SM00829">
    <property type="entry name" value="PKS_ER"/>
    <property type="match status" value="1"/>
</dbReference>
<dbReference type="InterPro" id="IPR002364">
    <property type="entry name" value="Quin_OxRdtase/zeta-crystal_CS"/>
</dbReference>
<dbReference type="PANTHER" id="PTHR44154:SF1">
    <property type="entry name" value="QUINONE OXIDOREDUCTASE"/>
    <property type="match status" value="1"/>
</dbReference>
<accession>A0A1B2EY35</accession>
<dbReference type="Pfam" id="PF00107">
    <property type="entry name" value="ADH_zinc_N"/>
    <property type="match status" value="1"/>
</dbReference>
<dbReference type="Gene3D" id="3.40.50.720">
    <property type="entry name" value="NAD(P)-binding Rossmann-like Domain"/>
    <property type="match status" value="1"/>
</dbReference>
<sequence length="320" mass="33281">MRAIRVSEFGGPDVLKVQEAPDPVPDSGQVLVRVKAAGVNPVDTYIRAGVYARKPNLPYTPGTDAAGIVEAVGPNVKRVKPGDRVYTNGSITGVYSELALCEESRVHPLPPKTSFAQGSALGVPYGTAYRALFQRGHAQAGETVLVHGASGGVGVACVQFARAAGLTVIGTGGSEKGRALVAEQGAHHVVDHRAADYEKQIMSIVEGRGVNLVMEMLANVNLAKDLTMLAPGGRVVVIGNRGSIEINPREAMAREAAILGLILFAATDAELASIHAAIVAGLETGTLRPVVGRELPLAEAPQAHQLVMESGAYGKIVLVP</sequence>
<evidence type="ECO:0000256" key="1">
    <source>
        <dbReference type="ARBA" id="ARBA00004496"/>
    </source>
</evidence>
<keyword evidence="5" id="KW-0694">RNA-binding</keyword>
<keyword evidence="4" id="KW-0521">NADP</keyword>
<dbReference type="RefSeq" id="WP_099515700.1">
    <property type="nucleotide sequence ID" value="NZ_CP016620.1"/>
</dbReference>
<evidence type="ECO:0000256" key="5">
    <source>
        <dbReference type="ARBA" id="ARBA00022884"/>
    </source>
</evidence>
<dbReference type="EMBL" id="CP016620">
    <property type="protein sequence ID" value="ANY84853.1"/>
    <property type="molecule type" value="Genomic_DNA"/>
</dbReference>
<dbReference type="FunFam" id="3.40.50.720:FF:000244">
    <property type="entry name" value="quinone oxidoreductase"/>
    <property type="match status" value="1"/>
</dbReference>
<dbReference type="SUPFAM" id="SSF50129">
    <property type="entry name" value="GroES-like"/>
    <property type="match status" value="1"/>
</dbReference>
<dbReference type="InterPro" id="IPR013149">
    <property type="entry name" value="ADH-like_C"/>
</dbReference>
<geneLocation type="plasmid" evidence="8">
    <name>unnamed4</name>
</geneLocation>
<comment type="subunit">
    <text evidence="2">Homotetramer.</text>
</comment>
<keyword evidence="3" id="KW-0963">Cytoplasm</keyword>
<dbReference type="InterPro" id="IPR051603">
    <property type="entry name" value="Zinc-ADH_QOR/CCCR"/>
</dbReference>
<gene>
    <name evidence="8" type="ORF">BB934_42185</name>
</gene>
<dbReference type="OrthoDB" id="9792321at2"/>
<feature type="domain" description="Enoyl reductase (ER)" evidence="7">
    <location>
        <begin position="10"/>
        <end position="318"/>
    </location>
</feature>
<proteinExistence type="predicted"/>
<protein>
    <submittedName>
        <fullName evidence="8">Quinone oxidoreductase</fullName>
    </submittedName>
</protein>
<reference evidence="8" key="1">
    <citation type="submission" date="2016-07" db="EMBL/GenBank/DDBJ databases">
        <title>Microvirga ossetica sp. nov. a new species of rhizobia isolated from root nodules of the legume species Vicia alpestris Steven originated from North Ossetia region in the Caucasus.</title>
        <authorList>
            <person name="Safronova V.I."/>
            <person name="Kuznetsova I.G."/>
            <person name="Sazanova A.L."/>
            <person name="Belimov A."/>
            <person name="Andronov E."/>
            <person name="Osledkin Y.S."/>
            <person name="Onishchuk O.P."/>
            <person name="Kurchak O.N."/>
            <person name="Shaposhnikov A.I."/>
            <person name="Willems A."/>
            <person name="Tikhonovich I.A."/>
        </authorList>
    </citation>
    <scope>NUCLEOTIDE SEQUENCE [LARGE SCALE GENOMIC DNA]</scope>
    <source>
        <strain evidence="8">V5/3M</strain>
        <plasmid evidence="8">unnamed4</plasmid>
    </source>
</reference>
<keyword evidence="6" id="KW-0007">Acetylation</keyword>
<dbReference type="KEGG" id="moc:BB934_42185"/>
<dbReference type="InterPro" id="IPR013154">
    <property type="entry name" value="ADH-like_N"/>
</dbReference>
<dbReference type="CDD" id="cd08253">
    <property type="entry name" value="zeta_crystallin"/>
    <property type="match status" value="1"/>
</dbReference>
<dbReference type="GO" id="GO:0003730">
    <property type="term" value="F:mRNA 3'-UTR binding"/>
    <property type="evidence" value="ECO:0007669"/>
    <property type="project" value="TreeGrafter"/>
</dbReference>
<dbReference type="PANTHER" id="PTHR44154">
    <property type="entry name" value="QUINONE OXIDOREDUCTASE"/>
    <property type="match status" value="1"/>
</dbReference>
<dbReference type="GO" id="GO:0008270">
    <property type="term" value="F:zinc ion binding"/>
    <property type="evidence" value="ECO:0007669"/>
    <property type="project" value="InterPro"/>
</dbReference>
<evidence type="ECO:0000256" key="4">
    <source>
        <dbReference type="ARBA" id="ARBA00022857"/>
    </source>
</evidence>
<evidence type="ECO:0000256" key="2">
    <source>
        <dbReference type="ARBA" id="ARBA00011881"/>
    </source>
</evidence>
<comment type="subcellular location">
    <subcellularLocation>
        <location evidence="1">Cytoplasm</location>
    </subcellularLocation>
</comment>